<evidence type="ECO:0000256" key="1">
    <source>
        <dbReference type="ARBA" id="ARBA00004442"/>
    </source>
</evidence>
<gene>
    <name evidence="8" type="primary">susD</name>
    <name evidence="8" type="ORF">PRLR5076_25530</name>
</gene>
<dbReference type="PROSITE" id="PS51257">
    <property type="entry name" value="PROKAR_LIPOPROTEIN"/>
    <property type="match status" value="1"/>
</dbReference>
<keyword evidence="5" id="KW-0998">Cell outer membrane</keyword>
<protein>
    <submittedName>
        <fullName evidence="8">Starch-binding protein SusD</fullName>
    </submittedName>
</protein>
<evidence type="ECO:0000256" key="3">
    <source>
        <dbReference type="ARBA" id="ARBA00022729"/>
    </source>
</evidence>
<dbReference type="GO" id="GO:0009279">
    <property type="term" value="C:cell outer membrane"/>
    <property type="evidence" value="ECO:0007669"/>
    <property type="project" value="UniProtKB-SubCell"/>
</dbReference>
<keyword evidence="4" id="KW-0472">Membrane</keyword>
<evidence type="ECO:0000256" key="6">
    <source>
        <dbReference type="SAM" id="SignalP"/>
    </source>
</evidence>
<proteinExistence type="inferred from homology"/>
<dbReference type="InterPro" id="IPR011990">
    <property type="entry name" value="TPR-like_helical_dom_sf"/>
</dbReference>
<dbReference type="Gene3D" id="1.25.40.390">
    <property type="match status" value="1"/>
</dbReference>
<dbReference type="CDD" id="cd08977">
    <property type="entry name" value="SusD"/>
    <property type="match status" value="1"/>
</dbReference>
<dbReference type="Gene3D" id="1.10.3780.10">
    <property type="entry name" value="SusD-like"/>
    <property type="match status" value="1"/>
</dbReference>
<dbReference type="NCBIfam" id="NF033071">
    <property type="entry name" value="SusD"/>
    <property type="match status" value="1"/>
</dbReference>
<comment type="subcellular location">
    <subcellularLocation>
        <location evidence="1">Cell outer membrane</location>
    </subcellularLocation>
</comment>
<dbReference type="AlphaFoldDB" id="A0A9R1CBY9"/>
<comment type="similarity">
    <text evidence="2">Belongs to the SusD family.</text>
</comment>
<comment type="caution">
    <text evidence="8">The sequence shown here is derived from an EMBL/GenBank/DDBJ whole genome shotgun (WGS) entry which is preliminary data.</text>
</comment>
<dbReference type="Pfam" id="PF07980">
    <property type="entry name" value="SusD_RagB"/>
    <property type="match status" value="1"/>
</dbReference>
<sequence>MKNIFIKTAVVGLLALGMSSCSDDLNISSIDPHSSPSYDLNELLAKQYATLGLTGQQGGAGKPDLSMDEGESAFYRTVFNLQDMPSDECLWAWQGDTDVPAITNLSWTSSSTRANWCYSRLAYDVTLYNQFITKEAENAGPQVTAEVRFLRALHYYYFLDLFHKAPFKDKFDTSLPVEKSGKDLYDWIDQELTEIEPQLAEIGSYDDSKNFGRADQGAAYALHAQLALNSAVYTDGKVKDYQKAKDYCDKIINSGKYALSTQAKNGWTGYEQLFMGDNDQNQQAMKEIIFPIRQDGNSTEEYGGSTFLVSSTCGAGMPYRNINNYWTCYFAREDLVKKFFPTAANIPHATEKQVKDYTGTTESQVIAYDDSLGVSTKDVQKKAGDDRALFYMGVGGGYRTLNPGKTISGFLNGASIVKWTNYRTDGGARHNDTYSDTDIPLFRLGVIYLTRAEAEWRLGDDDNAIKDINVLRARAHANTIASVDKQTLIDEWCRETFFEGRRRSDLVRFGEFTGSSYLWDFKGGVAGGTGVDSHYNVYPIPAIDIAGNPNMTQNPGY</sequence>
<organism evidence="8 9">
    <name type="scientific">Prevotella lacticifex</name>
    <dbReference type="NCBI Taxonomy" id="2854755"/>
    <lineage>
        <taxon>Bacteria</taxon>
        <taxon>Pseudomonadati</taxon>
        <taxon>Bacteroidota</taxon>
        <taxon>Bacteroidia</taxon>
        <taxon>Bacteroidales</taxon>
        <taxon>Prevotellaceae</taxon>
        <taxon>Prevotella</taxon>
    </lineage>
</organism>
<dbReference type="Gene3D" id="1.25.40.10">
    <property type="entry name" value="Tetratricopeptide repeat domain"/>
    <property type="match status" value="1"/>
</dbReference>
<accession>A0A9R1CBY9</accession>
<dbReference type="Proteomes" id="UP000825483">
    <property type="component" value="Unassembled WGS sequence"/>
</dbReference>
<dbReference type="SUPFAM" id="SSF48452">
    <property type="entry name" value="TPR-like"/>
    <property type="match status" value="1"/>
</dbReference>
<evidence type="ECO:0000259" key="7">
    <source>
        <dbReference type="Pfam" id="PF07980"/>
    </source>
</evidence>
<keyword evidence="9" id="KW-1185">Reference proteome</keyword>
<dbReference type="EMBL" id="BPUB01000002">
    <property type="protein sequence ID" value="GJG59702.1"/>
    <property type="molecule type" value="Genomic_DNA"/>
</dbReference>
<evidence type="ECO:0000313" key="9">
    <source>
        <dbReference type="Proteomes" id="UP000825483"/>
    </source>
</evidence>
<dbReference type="GeneID" id="72466254"/>
<feature type="domain" description="RagB/SusD" evidence="7">
    <location>
        <begin position="412"/>
        <end position="557"/>
    </location>
</feature>
<evidence type="ECO:0000256" key="2">
    <source>
        <dbReference type="ARBA" id="ARBA00006275"/>
    </source>
</evidence>
<evidence type="ECO:0000256" key="4">
    <source>
        <dbReference type="ARBA" id="ARBA00023136"/>
    </source>
</evidence>
<feature type="chain" id="PRO_5040311532" evidence="6">
    <location>
        <begin position="23"/>
        <end position="557"/>
    </location>
</feature>
<keyword evidence="3 6" id="KW-0732">Signal</keyword>
<reference evidence="8" key="1">
    <citation type="journal article" date="2022" name="Int. J. Syst. Evol. Microbiol.">
        <title>Prevotella lacticifex sp. nov., isolated from the rumen of cows.</title>
        <authorList>
            <person name="Shinkai T."/>
            <person name="Ikeyama N."/>
            <person name="Kumagai M."/>
            <person name="Ohmori H."/>
            <person name="Sakamoto M."/>
            <person name="Ohkuma M."/>
            <person name="Mitsumori M."/>
        </authorList>
    </citation>
    <scope>NUCLEOTIDE SEQUENCE</scope>
    <source>
        <strain evidence="8">R5076</strain>
    </source>
</reference>
<dbReference type="RefSeq" id="WP_223925024.1">
    <property type="nucleotide sequence ID" value="NZ_BPTU01000002.1"/>
</dbReference>
<name>A0A9R1CBY9_9BACT</name>
<evidence type="ECO:0000313" key="8">
    <source>
        <dbReference type="EMBL" id="GJG59702.1"/>
    </source>
</evidence>
<dbReference type="InterPro" id="IPR012944">
    <property type="entry name" value="SusD_RagB_dom"/>
</dbReference>
<evidence type="ECO:0000256" key="5">
    <source>
        <dbReference type="ARBA" id="ARBA00023237"/>
    </source>
</evidence>
<feature type="signal peptide" evidence="6">
    <location>
        <begin position="1"/>
        <end position="22"/>
    </location>
</feature>